<evidence type="ECO:0000313" key="1">
    <source>
        <dbReference type="EMBL" id="KCZ82947.1"/>
    </source>
</evidence>
<gene>
    <name evidence="1" type="ORF">HAD_14707</name>
</gene>
<organism evidence="1 2">
    <name type="scientific">Hyphomonas adhaerens MHS-3</name>
    <dbReference type="NCBI Taxonomy" id="1280949"/>
    <lineage>
        <taxon>Bacteria</taxon>
        <taxon>Pseudomonadati</taxon>
        <taxon>Pseudomonadota</taxon>
        <taxon>Alphaproteobacteria</taxon>
        <taxon>Hyphomonadales</taxon>
        <taxon>Hyphomonadaceae</taxon>
        <taxon>Hyphomonas</taxon>
    </lineage>
</organism>
<accession>A0A069E077</accession>
<dbReference type="STRING" id="1280949.HAD_14707"/>
<comment type="caution">
    <text evidence="1">The sequence shown here is derived from an EMBL/GenBank/DDBJ whole genome shotgun (WGS) entry which is preliminary data.</text>
</comment>
<evidence type="ECO:0000313" key="2">
    <source>
        <dbReference type="Proteomes" id="UP000027446"/>
    </source>
</evidence>
<dbReference type="PATRIC" id="fig|1280949.3.peg.2981"/>
<proteinExistence type="predicted"/>
<name>A0A069E077_9PROT</name>
<protein>
    <submittedName>
        <fullName evidence="1">Uncharacterized protein</fullName>
    </submittedName>
</protein>
<reference evidence="1 2" key="1">
    <citation type="journal article" date="2014" name="Antonie Van Leeuwenhoek">
        <title>Hyphomonas beringensis sp. nov. and Hyphomonas chukchiensis sp. nov., isolated from surface seawater of the Bering Sea and Chukchi Sea.</title>
        <authorList>
            <person name="Li C."/>
            <person name="Lai Q."/>
            <person name="Li G."/>
            <person name="Dong C."/>
            <person name="Wang J."/>
            <person name="Liao Y."/>
            <person name="Shao Z."/>
        </authorList>
    </citation>
    <scope>NUCLEOTIDE SEQUENCE [LARGE SCALE GENOMIC DNA]</scope>
    <source>
        <strain evidence="1 2">MHS-3</strain>
    </source>
</reference>
<dbReference type="AlphaFoldDB" id="A0A069E077"/>
<keyword evidence="2" id="KW-1185">Reference proteome</keyword>
<dbReference type="EMBL" id="ARYH01000003">
    <property type="protein sequence ID" value="KCZ82947.1"/>
    <property type="molecule type" value="Genomic_DNA"/>
</dbReference>
<sequence length="227" mass="24549">MPIHPDSRRKHAGGMNFPVPSRTRGLISHWWHAVQDAVENLLLRCHPADAPAGAAAQAAEAPRLPRVEAGAISLAIGIFEALVRRMLVVMCAEYGPMASPPGDAKLLFRLDECPPVPVIRTPRAGDPDYCLKAPTAGPLRADRPTDGLVSSAPLLKRLAALVHVFENGELYLQAMHARLLAPLKPLLAPQPKAFLDAALSPEQADNMRHLHEVALDAQSFDKPFDTS</sequence>
<dbReference type="Proteomes" id="UP000027446">
    <property type="component" value="Unassembled WGS sequence"/>
</dbReference>